<comment type="caution">
    <text evidence="1">The sequence shown here is derived from an EMBL/GenBank/DDBJ whole genome shotgun (WGS) entry which is preliminary data.</text>
</comment>
<evidence type="ECO:0000313" key="2">
    <source>
        <dbReference type="Proteomes" id="UP000249610"/>
    </source>
</evidence>
<dbReference type="EMBL" id="QLLK01000013">
    <property type="protein sequence ID" value="RAI85576.1"/>
    <property type="molecule type" value="Genomic_DNA"/>
</dbReference>
<dbReference type="AlphaFoldDB" id="A0A327P6M1"/>
<dbReference type="Proteomes" id="UP000249610">
    <property type="component" value="Unassembled WGS sequence"/>
</dbReference>
<evidence type="ECO:0000313" key="1">
    <source>
        <dbReference type="EMBL" id="RAI85576.1"/>
    </source>
</evidence>
<keyword evidence="2" id="KW-1185">Reference proteome</keyword>
<protein>
    <submittedName>
        <fullName evidence="1">Uncharacterized protein</fullName>
    </submittedName>
</protein>
<gene>
    <name evidence="1" type="ORF">LV83_03656</name>
</gene>
<accession>A0A327P6M1</accession>
<reference evidence="1 2" key="1">
    <citation type="submission" date="2018-06" db="EMBL/GenBank/DDBJ databases">
        <title>Genomic Encyclopedia of Archaeal and Bacterial Type Strains, Phase II (KMG-II): from individual species to whole genera.</title>
        <authorList>
            <person name="Goeker M."/>
        </authorList>
    </citation>
    <scope>NUCLEOTIDE SEQUENCE [LARGE SCALE GENOMIC DNA]</scope>
    <source>
        <strain evidence="1 2">DSM 23446</strain>
    </source>
</reference>
<name>A0A327P6M1_9BACT</name>
<sequence>MHARVIKLLGRIGFTNFGINSIEVIAKCHFEEGKTEKPQKGPPSY</sequence>
<proteinExistence type="predicted"/>
<organism evidence="1 2">
    <name type="scientific">Algoriphagus yeomjeoni</name>
    <dbReference type="NCBI Taxonomy" id="291403"/>
    <lineage>
        <taxon>Bacteria</taxon>
        <taxon>Pseudomonadati</taxon>
        <taxon>Bacteroidota</taxon>
        <taxon>Cytophagia</taxon>
        <taxon>Cytophagales</taxon>
        <taxon>Cyclobacteriaceae</taxon>
        <taxon>Algoriphagus</taxon>
    </lineage>
</organism>